<comment type="catalytic activity">
    <reaction evidence="1 13 14">
        <text>adenosine 5'-phosphosulfate + ATP = 3'-phosphoadenylyl sulfate + ADP + H(+)</text>
        <dbReference type="Rhea" id="RHEA:24152"/>
        <dbReference type="ChEBI" id="CHEBI:15378"/>
        <dbReference type="ChEBI" id="CHEBI:30616"/>
        <dbReference type="ChEBI" id="CHEBI:58243"/>
        <dbReference type="ChEBI" id="CHEBI:58339"/>
        <dbReference type="ChEBI" id="CHEBI:456216"/>
        <dbReference type="EC" id="2.7.1.25"/>
    </reaction>
</comment>
<comment type="function">
    <text evidence="2 13 14">Catalyzes the synthesis of activated sulfate.</text>
</comment>
<feature type="binding site" evidence="13">
    <location>
        <begin position="32"/>
        <end position="39"/>
    </location>
    <ligand>
        <name>ATP</name>
        <dbReference type="ChEBI" id="CHEBI:30616"/>
    </ligand>
</feature>
<keyword evidence="9 13" id="KW-0067">ATP-binding</keyword>
<dbReference type="PANTHER" id="PTHR11055:SF1">
    <property type="entry name" value="PAPS SYNTHETASE, ISOFORM D"/>
    <property type="match status" value="1"/>
</dbReference>
<evidence type="ECO:0000256" key="11">
    <source>
        <dbReference type="ARBA" id="ARBA00031393"/>
    </source>
</evidence>
<dbReference type="NCBIfam" id="NF003013">
    <property type="entry name" value="PRK03846.1"/>
    <property type="match status" value="1"/>
</dbReference>
<evidence type="ECO:0000313" key="16">
    <source>
        <dbReference type="EMBL" id="MEF3832812.1"/>
    </source>
</evidence>
<dbReference type="Pfam" id="PF01583">
    <property type="entry name" value="APS_kinase"/>
    <property type="match status" value="1"/>
</dbReference>
<dbReference type="InterPro" id="IPR059117">
    <property type="entry name" value="APS_kinase_dom"/>
</dbReference>
<comment type="caution">
    <text evidence="16">The sequence shown here is derived from an EMBL/GenBank/DDBJ whole genome shotgun (WGS) entry which is preliminary data.</text>
</comment>
<dbReference type="InterPro" id="IPR002891">
    <property type="entry name" value="APS"/>
</dbReference>
<dbReference type="Proteomes" id="UP001337305">
    <property type="component" value="Unassembled WGS sequence"/>
</dbReference>
<evidence type="ECO:0000256" key="3">
    <source>
        <dbReference type="ARBA" id="ARBA00004806"/>
    </source>
</evidence>
<evidence type="ECO:0000256" key="2">
    <source>
        <dbReference type="ARBA" id="ARBA00002632"/>
    </source>
</evidence>
<evidence type="ECO:0000313" key="17">
    <source>
        <dbReference type="Proteomes" id="UP001337305"/>
    </source>
</evidence>
<proteinExistence type="inferred from homology"/>
<evidence type="ECO:0000256" key="6">
    <source>
        <dbReference type="ARBA" id="ARBA00022679"/>
    </source>
</evidence>
<evidence type="ECO:0000256" key="12">
    <source>
        <dbReference type="ARBA" id="ARBA00031464"/>
    </source>
</evidence>
<evidence type="ECO:0000256" key="9">
    <source>
        <dbReference type="ARBA" id="ARBA00022840"/>
    </source>
</evidence>
<feature type="domain" description="APS kinase" evidence="15">
    <location>
        <begin position="24"/>
        <end position="173"/>
    </location>
</feature>
<evidence type="ECO:0000256" key="8">
    <source>
        <dbReference type="ARBA" id="ARBA00022777"/>
    </source>
</evidence>
<dbReference type="CDD" id="cd02027">
    <property type="entry name" value="APSK"/>
    <property type="match status" value="1"/>
</dbReference>
<evidence type="ECO:0000259" key="15">
    <source>
        <dbReference type="Pfam" id="PF01583"/>
    </source>
</evidence>
<evidence type="ECO:0000256" key="1">
    <source>
        <dbReference type="ARBA" id="ARBA00001823"/>
    </source>
</evidence>
<dbReference type="InterPro" id="IPR027417">
    <property type="entry name" value="P-loop_NTPase"/>
</dbReference>
<evidence type="ECO:0000256" key="4">
    <source>
        <dbReference type="ARBA" id="ARBA00007008"/>
    </source>
</evidence>
<accession>A0ABU7XSE9</accession>
<dbReference type="PANTHER" id="PTHR11055">
    <property type="entry name" value="BIFUNCTIONAL 3'-PHOSPHOADENOSINE 5'-PHOSPHOSULFATE SYNTHASE"/>
    <property type="match status" value="1"/>
</dbReference>
<reference evidence="16 17" key="1">
    <citation type="submission" date="2022-09" db="EMBL/GenBank/DDBJ databases">
        <title>Genome sequencing of Flavivirga sp. MEBiC05379.</title>
        <authorList>
            <person name="Oh H.-M."/>
            <person name="Kwon K.K."/>
            <person name="Park M.J."/>
            <person name="Yang S.-H."/>
        </authorList>
    </citation>
    <scope>NUCLEOTIDE SEQUENCE [LARGE SCALE GENOMIC DNA]</scope>
    <source>
        <strain evidence="16 17">MEBiC05379</strain>
    </source>
</reference>
<evidence type="ECO:0000256" key="10">
    <source>
        <dbReference type="ARBA" id="ARBA00029724"/>
    </source>
</evidence>
<keyword evidence="17" id="KW-1185">Reference proteome</keyword>
<evidence type="ECO:0000256" key="5">
    <source>
        <dbReference type="ARBA" id="ARBA00012121"/>
    </source>
</evidence>
<name>A0ABU7XSE9_9FLAO</name>
<dbReference type="HAMAP" id="MF_00065">
    <property type="entry name" value="Adenylyl_sulf_kinase"/>
    <property type="match status" value="1"/>
</dbReference>
<comment type="similarity">
    <text evidence="4 13 14">Belongs to the APS kinase family.</text>
</comment>
<protein>
    <recommendedName>
        <fullName evidence="5 13">Adenylyl-sulfate kinase</fullName>
        <ecNumber evidence="5 13">2.7.1.25</ecNumber>
    </recommendedName>
    <alternativeName>
        <fullName evidence="11 13">APS kinase</fullName>
    </alternativeName>
    <alternativeName>
        <fullName evidence="12 13">ATP adenosine-5'-phosphosulfate 3'-phosphotransferase</fullName>
    </alternativeName>
    <alternativeName>
        <fullName evidence="10 13">Adenosine-5'-phosphosulfate kinase</fullName>
    </alternativeName>
</protein>
<dbReference type="NCBIfam" id="TIGR00455">
    <property type="entry name" value="apsK"/>
    <property type="match status" value="1"/>
</dbReference>
<evidence type="ECO:0000256" key="14">
    <source>
        <dbReference type="RuleBase" id="RU004347"/>
    </source>
</evidence>
<sequence length="197" mass="22169">MNKNLKNHHYSVTKEDRLRRHGHQSFLILFTGLSGAGKSSIASRLEHLLFKKNIETYTLDGDNIRNGINKNLSFSPIDRSENNRRIAEISKLFIDAGTVVLAAIIAPYKKDRAIIKNIVAPENYIEVFVNTSLGTCEKRDPKGLYKKARAGEIKNMTGISDPYEAPTNPDIEINEHLSIDEATALVFEFIKDKLTVN</sequence>
<dbReference type="GO" id="GO:0004020">
    <property type="term" value="F:adenylylsulfate kinase activity"/>
    <property type="evidence" value="ECO:0007669"/>
    <property type="project" value="UniProtKB-EC"/>
</dbReference>
<dbReference type="Gene3D" id="3.40.50.300">
    <property type="entry name" value="P-loop containing nucleotide triphosphate hydrolases"/>
    <property type="match status" value="1"/>
</dbReference>
<comment type="pathway">
    <text evidence="3 13 14">Sulfur metabolism; hydrogen sulfide biosynthesis; sulfite from sulfate: step 2/3.</text>
</comment>
<organism evidence="16 17">
    <name type="scientific">Flavivirga spongiicola</name>
    <dbReference type="NCBI Taxonomy" id="421621"/>
    <lineage>
        <taxon>Bacteria</taxon>
        <taxon>Pseudomonadati</taxon>
        <taxon>Bacteroidota</taxon>
        <taxon>Flavobacteriia</taxon>
        <taxon>Flavobacteriales</taxon>
        <taxon>Flavobacteriaceae</taxon>
        <taxon>Flavivirga</taxon>
    </lineage>
</organism>
<comment type="caution">
    <text evidence="13">Lacks conserved residue(s) required for the propagation of feature annotation.</text>
</comment>
<dbReference type="EC" id="2.7.1.25" evidence="5 13"/>
<keyword evidence="7 13" id="KW-0547">Nucleotide-binding</keyword>
<evidence type="ECO:0000256" key="13">
    <source>
        <dbReference type="HAMAP-Rule" id="MF_00065"/>
    </source>
</evidence>
<evidence type="ECO:0000256" key="7">
    <source>
        <dbReference type="ARBA" id="ARBA00022741"/>
    </source>
</evidence>
<dbReference type="SUPFAM" id="SSF52540">
    <property type="entry name" value="P-loop containing nucleoside triphosphate hydrolases"/>
    <property type="match status" value="1"/>
</dbReference>
<dbReference type="EMBL" id="JAODOP010000004">
    <property type="protein sequence ID" value="MEF3832812.1"/>
    <property type="molecule type" value="Genomic_DNA"/>
</dbReference>
<gene>
    <name evidence="13 16" type="primary">cysC</name>
    <name evidence="16" type="ORF">N1F79_06700</name>
</gene>
<keyword evidence="13" id="KW-0597">Phosphoprotein</keyword>
<keyword evidence="8 13" id="KW-0418">Kinase</keyword>
<keyword evidence="6 13" id="KW-0808">Transferase</keyword>
<dbReference type="RefSeq" id="WP_303305180.1">
    <property type="nucleotide sequence ID" value="NZ_JAODOP010000004.1"/>
</dbReference>